<dbReference type="EMBL" id="OW240920">
    <property type="protein sequence ID" value="CAH2314411.1"/>
    <property type="molecule type" value="Genomic_DNA"/>
</dbReference>
<dbReference type="GO" id="GO:0016301">
    <property type="term" value="F:kinase activity"/>
    <property type="evidence" value="ECO:0007669"/>
    <property type="project" value="UniProtKB-KW"/>
</dbReference>
<keyword evidence="3" id="KW-0808">Transferase</keyword>
<organism evidence="3 4">
    <name type="scientific">Pelobates cultripes</name>
    <name type="common">Western spadefoot toad</name>
    <dbReference type="NCBI Taxonomy" id="61616"/>
    <lineage>
        <taxon>Eukaryota</taxon>
        <taxon>Metazoa</taxon>
        <taxon>Chordata</taxon>
        <taxon>Craniata</taxon>
        <taxon>Vertebrata</taxon>
        <taxon>Euteleostomi</taxon>
        <taxon>Amphibia</taxon>
        <taxon>Batrachia</taxon>
        <taxon>Anura</taxon>
        <taxon>Pelobatoidea</taxon>
        <taxon>Pelobatidae</taxon>
        <taxon>Pelobates</taxon>
    </lineage>
</organism>
<keyword evidence="4" id="KW-1185">Reference proteome</keyword>
<comment type="similarity">
    <text evidence="1">Belongs to the STK19 family.</text>
</comment>
<evidence type="ECO:0000256" key="1">
    <source>
        <dbReference type="ARBA" id="ARBA00093458"/>
    </source>
</evidence>
<gene>
    <name evidence="3" type="ORF">PECUL_23A005784</name>
</gene>
<feature type="compositionally biased region" description="Polar residues" evidence="2">
    <location>
        <begin position="74"/>
        <end position="83"/>
    </location>
</feature>
<dbReference type="AlphaFoldDB" id="A0AAD1WMA3"/>
<dbReference type="Pfam" id="PF10494">
    <property type="entry name" value="Stk19"/>
    <property type="match status" value="1"/>
</dbReference>
<keyword evidence="3" id="KW-0418">Kinase</keyword>
<proteinExistence type="inferred from homology"/>
<sequence>MTYNSRAAMFVHLGVHSGSGVTGYPRPLKRPLSAILLHPPFPHPKPFSPISMNRKRKLTCETFNIKKQRDGAKGSTSSLNGSPSPYPDFTEDPQGAVPYLCALFPRKLFNDTFPPLFLRHQLYSLIQDRTAVDRLLSSLQQKGELCLIQAGFDSDTFLVVMDKDLRRTSLASCDGESRAQIVSKFLESGLFSPSKISYGREEMMQKNRFSDGEITQLVRAGLLTVRDAGSWWLSVPGAGKFTRHFIKGRKAILSQINRSRYKEVLLTDLSTRKAPPSLRLGMEYHIHDIIGAGLVDCVPTASGILLRLSDT</sequence>
<evidence type="ECO:0000256" key="2">
    <source>
        <dbReference type="SAM" id="MobiDB-lite"/>
    </source>
</evidence>
<name>A0AAD1WMA3_PELCU</name>
<evidence type="ECO:0000313" key="4">
    <source>
        <dbReference type="Proteomes" id="UP001295444"/>
    </source>
</evidence>
<dbReference type="Proteomes" id="UP001295444">
    <property type="component" value="Chromosome 09"/>
</dbReference>
<reference evidence="3" key="1">
    <citation type="submission" date="2022-03" db="EMBL/GenBank/DDBJ databases">
        <authorList>
            <person name="Alioto T."/>
            <person name="Alioto T."/>
            <person name="Gomez Garrido J."/>
        </authorList>
    </citation>
    <scope>NUCLEOTIDE SEQUENCE</scope>
</reference>
<protein>
    <submittedName>
        <fullName evidence="3">Serine threonine- kinase 19</fullName>
    </submittedName>
</protein>
<dbReference type="InterPro" id="IPR018865">
    <property type="entry name" value="STK19-like"/>
</dbReference>
<feature type="region of interest" description="Disordered" evidence="2">
    <location>
        <begin position="69"/>
        <end position="88"/>
    </location>
</feature>
<dbReference type="PANTHER" id="PTHR15243:SF0">
    <property type="entry name" value="SERINE_THREONINE-PROTEIN KINASE 19"/>
    <property type="match status" value="1"/>
</dbReference>
<evidence type="ECO:0000313" key="3">
    <source>
        <dbReference type="EMBL" id="CAH2314411.1"/>
    </source>
</evidence>
<accession>A0AAD1WMA3</accession>
<dbReference type="GO" id="GO:0046579">
    <property type="term" value="P:positive regulation of Ras protein signal transduction"/>
    <property type="evidence" value="ECO:0007669"/>
    <property type="project" value="TreeGrafter"/>
</dbReference>
<dbReference type="PANTHER" id="PTHR15243">
    <property type="entry name" value="SERINE/THREONINE-PROTEIN KINASE 19"/>
    <property type="match status" value="1"/>
</dbReference>